<dbReference type="SMART" id="SM00409">
    <property type="entry name" value="IG"/>
    <property type="match status" value="6"/>
</dbReference>
<feature type="domain" description="Immunoglobulin" evidence="4">
    <location>
        <begin position="1147"/>
        <end position="1213"/>
    </location>
</feature>
<reference evidence="5 6" key="1">
    <citation type="submission" date="2019-05" db="EMBL/GenBank/DDBJ databases">
        <title>Genome sequencing of F202Z8.</title>
        <authorList>
            <person name="Kwon Y.M."/>
        </authorList>
    </citation>
    <scope>NUCLEOTIDE SEQUENCE [LARGE SCALE GENOMIC DNA]</scope>
    <source>
        <strain evidence="5 6">F202Z8</strain>
    </source>
</reference>
<dbReference type="KEGG" id="asag:FGM00_04350"/>
<dbReference type="InterPro" id="IPR026444">
    <property type="entry name" value="Secre_tail"/>
</dbReference>
<feature type="domain" description="Immunoglobulin" evidence="4">
    <location>
        <begin position="1328"/>
        <end position="1394"/>
    </location>
</feature>
<evidence type="ECO:0000313" key="5">
    <source>
        <dbReference type="EMBL" id="QCW99378.1"/>
    </source>
</evidence>
<dbReference type="Gene3D" id="2.120.10.30">
    <property type="entry name" value="TolB, C-terminal domain"/>
    <property type="match status" value="1"/>
</dbReference>
<feature type="region of interest" description="Disordered" evidence="2">
    <location>
        <begin position="206"/>
        <end position="229"/>
    </location>
</feature>
<dbReference type="RefSeq" id="WP_138851731.1">
    <property type="nucleotide sequence ID" value="NZ_CP040710.1"/>
</dbReference>
<evidence type="ECO:0000256" key="3">
    <source>
        <dbReference type="SAM" id="SignalP"/>
    </source>
</evidence>
<dbReference type="InterPro" id="IPR011041">
    <property type="entry name" value="Quinoprot_gluc/sorb_DH_b-prop"/>
</dbReference>
<feature type="domain" description="Immunoglobulin" evidence="4">
    <location>
        <begin position="782"/>
        <end position="848"/>
    </location>
</feature>
<feature type="chain" id="PRO_5022866540" evidence="3">
    <location>
        <begin position="21"/>
        <end position="1590"/>
    </location>
</feature>
<proteinExistence type="predicted"/>
<dbReference type="InterPro" id="IPR011042">
    <property type="entry name" value="6-blade_b-propeller_TolB-like"/>
</dbReference>
<dbReference type="Proteomes" id="UP000310017">
    <property type="component" value="Chromosome"/>
</dbReference>
<accession>A0A5B7SPR3</accession>
<sequence length="1590" mass="168082">MKKITLLIALVVCALNSLNAQDPVTYEQAFPNLSFEYPVEIQNAKDGSNRIFVVEQSGRIKVFQNTSSTTQQQVFLDLRSQISFSAGQEIGLLGLAFHPNYSSNGYFYVYHTRSSSISGINTEMVLARYQVSSNSNAANPSSRVEIFSFDKNQVHSNHNGGKIEFGPDGYLYVSIGDGGGGGDPQGNAQNLNSIFGSILRIDIDVDGNNPLENNPDAPNGRYEIPSDNPRVGQSGLDELYAWGIRNTWKFSFDNATNRLWGGDVGQGLEEEINIIQKGGNYGWRRYEGTRTYSSSSLVTSPDIKPVYRYTHSNGDLSITGGYVYRGSSTNTALQGKYVYGDFVSGRVWALDYNGSTASSSLLFRTSGLNVSSFGLDEAGELYFSSYGTSAKIYKIVGGNEPVGPTTVAVDGVGDWKELDNGTNGIVEAVVTKGDNIYVGGSFSSAGGTSASNIAWYNKNSGWRNLSSGANGTIYALAIASDGKLYVGGTFTSIGGVAARNVAVWNGSSWSALSSGTNGKVAKIGIDGNNNMYVGGAFSTAGGISVNNIARWSSGSWAALTDSGTSVSGTNNEIRAIAFDTNNTLYVGGNFDNAGGRTANRIATWNGSNWGTLGSGTSGFVQAIVVTSQSIYAGGNFTQAGGKTVNRIARWVRSSSTWNAMGNGVSGNVNALDFDGTYVYVGGNFETAANDASTNFIMKGMARWSAGQAWQALGPGKSVGTNNIVNDLDLSDTNERLYVGGNYGVAGNVSASNMGIWSSQGFDCSDEALTTEYRINGTWSSGEATITVDEGDTVVLSLLPNDLSFTVTSPSGNSVSGDYDLGTVTESEAGSYTFTTSGGCTTSLNLVVNNNNPCTEDSVRPEYRLNGGSWTAAGSKIIVDEGDIVVLGIKPDGTSFTITLPNGQSVNNDYSIDGITPAQEGIYAFTTTEGCTANLEIEVNEDTTVNCTASSVIPEYRIGSGSWISGDGQVSVDKGTSLSLGIKPDDTSFSILLPNGTTVNGDYTITDIQPSQAGNYVFTTDAGCSATFAISVIDDGVVCDAGSIITEYQINGIWQDGLSKIDVPVGTPVVLSMLPNNIGLVITRPDGTTVGDNYSLGNATTEQSGIYTLTSSEGCTTTLEVNVFDDSACAPGTVIPEYRLNGVWASGETSITVDEGTDVMLSILPNSIDVVITLPNGAKVGDDYSLGNITVANAGTYLFETPDGCTASLLLVVPDNENCPEGSIINEYRIDGTWASGNEILNVTEGTEVALSMLPNNVPVTITTPSGEEFGDNYDLGAVVMEQSGIYVLETRDGCVSTITLVVREDIDPCASSGIIPEYRIDGVWLDGDDQITVDEGTNVMLSMLPNYVDVTITTPNGAIVGDDYALGNVTPSQSGVYTLDTGDGCTQTITLNVRDLPNCDADSVVPEYRLNGVWQSGANYLNIKQGTEVVLSILNNDVGMTITLPDGRKFGNDYNLGNFTSAKNGIYVLTSSLGCKTTLELYATAEPGSRIIVPNSSSVDFLPSNDAGSAISAFPNPTTDLVTVGVRGLSNKGFTLIVSDMGQQQLMTEEYDANHADQIQVDLSNFSSGIYILNFKETDGRVRTQRVIKN</sequence>
<dbReference type="Pfam" id="PF18962">
    <property type="entry name" value="Por_Secre_tail"/>
    <property type="match status" value="1"/>
</dbReference>
<name>A0A5B7SPR3_9FLAO</name>
<dbReference type="InterPro" id="IPR024982">
    <property type="entry name" value="Rax2-like_C"/>
</dbReference>
<dbReference type="PANTHER" id="PTHR19328:SF75">
    <property type="entry name" value="ALDOSE SUGAR DEHYDROGENASE YLII"/>
    <property type="match status" value="1"/>
</dbReference>
<dbReference type="Pfam" id="PF07995">
    <property type="entry name" value="GSDH"/>
    <property type="match status" value="1"/>
</dbReference>
<evidence type="ECO:0000313" key="6">
    <source>
        <dbReference type="Proteomes" id="UP000310017"/>
    </source>
</evidence>
<dbReference type="PANTHER" id="PTHR19328">
    <property type="entry name" value="HEDGEHOG-INTERACTING PROTEIN"/>
    <property type="match status" value="1"/>
</dbReference>
<dbReference type="SUPFAM" id="SSF50952">
    <property type="entry name" value="Soluble quinoprotein glucose dehydrogenase"/>
    <property type="match status" value="1"/>
</dbReference>
<dbReference type="InterPro" id="IPR012938">
    <property type="entry name" value="Glc/Sorbosone_DH"/>
</dbReference>
<gene>
    <name evidence="5" type="ORF">FGM00_04350</name>
</gene>
<evidence type="ECO:0000259" key="4">
    <source>
        <dbReference type="SMART" id="SM00409"/>
    </source>
</evidence>
<feature type="domain" description="Immunoglobulin" evidence="4">
    <location>
        <begin position="1237"/>
        <end position="1303"/>
    </location>
</feature>
<organism evidence="5 6">
    <name type="scientific">Aggregatimonas sangjinii</name>
    <dbReference type="NCBI Taxonomy" id="2583587"/>
    <lineage>
        <taxon>Bacteria</taxon>
        <taxon>Pseudomonadati</taxon>
        <taxon>Bacteroidota</taxon>
        <taxon>Flavobacteriia</taxon>
        <taxon>Flavobacteriales</taxon>
        <taxon>Flavobacteriaceae</taxon>
        <taxon>Aggregatimonas</taxon>
    </lineage>
</organism>
<dbReference type="OrthoDB" id="9770043at2"/>
<evidence type="ECO:0000256" key="1">
    <source>
        <dbReference type="ARBA" id="ARBA00022729"/>
    </source>
</evidence>
<dbReference type="InterPro" id="IPR003599">
    <property type="entry name" value="Ig_sub"/>
</dbReference>
<protein>
    <submittedName>
        <fullName evidence="5">T9SS type A sorting domain-containing protein</fullName>
    </submittedName>
</protein>
<keyword evidence="1 3" id="KW-0732">Signal</keyword>
<dbReference type="EMBL" id="CP040710">
    <property type="protein sequence ID" value="QCW99378.1"/>
    <property type="molecule type" value="Genomic_DNA"/>
</dbReference>
<dbReference type="SUPFAM" id="SSF63829">
    <property type="entry name" value="Calcium-dependent phosphotriesterase"/>
    <property type="match status" value="1"/>
</dbReference>
<feature type="domain" description="Immunoglobulin" evidence="4">
    <location>
        <begin position="1057"/>
        <end position="1121"/>
    </location>
</feature>
<dbReference type="NCBIfam" id="TIGR04183">
    <property type="entry name" value="Por_Secre_tail"/>
    <property type="match status" value="1"/>
</dbReference>
<evidence type="ECO:0000256" key="2">
    <source>
        <dbReference type="SAM" id="MobiDB-lite"/>
    </source>
</evidence>
<feature type="signal peptide" evidence="3">
    <location>
        <begin position="1"/>
        <end position="20"/>
    </location>
</feature>
<dbReference type="Pfam" id="PF12768">
    <property type="entry name" value="Rax2"/>
    <property type="match status" value="2"/>
</dbReference>
<keyword evidence="6" id="KW-1185">Reference proteome</keyword>
<feature type="domain" description="Immunoglobulin" evidence="4">
    <location>
        <begin position="931"/>
        <end position="1032"/>
    </location>
</feature>